<evidence type="ECO:0000313" key="1">
    <source>
        <dbReference type="EMBL" id="AWB20735.1"/>
    </source>
</evidence>
<dbReference type="KEGG" id="mee:DA075_07215"/>
<dbReference type="OrthoDB" id="7889158at2"/>
<sequence length="75" mass="8174">MTELLEKAIERVRSFPPEAQDGFARAMRRLTGDETEIVALTEDEQAAIAASKSAAARGDFATDEEVQAVWATYGL</sequence>
<organism evidence="1 2">
    <name type="scientific">Methylobacterium currus</name>
    <dbReference type="NCBI Taxonomy" id="2051553"/>
    <lineage>
        <taxon>Bacteria</taxon>
        <taxon>Pseudomonadati</taxon>
        <taxon>Pseudomonadota</taxon>
        <taxon>Alphaproteobacteria</taxon>
        <taxon>Hyphomicrobiales</taxon>
        <taxon>Methylobacteriaceae</taxon>
        <taxon>Methylobacterium</taxon>
    </lineage>
</organism>
<proteinExistence type="predicted"/>
<evidence type="ECO:0000313" key="2">
    <source>
        <dbReference type="Proteomes" id="UP000244755"/>
    </source>
</evidence>
<dbReference type="RefSeq" id="WP_099952631.1">
    <property type="nucleotide sequence ID" value="NZ_CP028843.1"/>
</dbReference>
<dbReference type="EMBL" id="CP028843">
    <property type="protein sequence ID" value="AWB20735.1"/>
    <property type="molecule type" value="Genomic_DNA"/>
</dbReference>
<gene>
    <name evidence="1" type="ORF">DA075_07215</name>
</gene>
<dbReference type="Proteomes" id="UP000244755">
    <property type="component" value="Chromosome 1"/>
</dbReference>
<accession>A0A2R4WGR8</accession>
<name>A0A2R4WGR8_9HYPH</name>
<keyword evidence="2" id="KW-1185">Reference proteome</keyword>
<protein>
    <submittedName>
        <fullName evidence="1">Uncharacterized protein</fullName>
    </submittedName>
</protein>
<dbReference type="AlphaFoldDB" id="A0A2R4WGR8"/>
<reference evidence="1 2" key="1">
    <citation type="submission" date="2018-04" db="EMBL/GenBank/DDBJ databases">
        <title>Methylobacterium sp. PR1016A genome.</title>
        <authorList>
            <person name="Park W."/>
        </authorList>
    </citation>
    <scope>NUCLEOTIDE SEQUENCE [LARGE SCALE GENOMIC DNA]</scope>
    <source>
        <strain evidence="1 2">PR1016A</strain>
    </source>
</reference>